<sequence>MREYSWTILGFVISFIFGLLGMIFLIFKEKSCVLISGYNSKTKKEREEYDEVRLSKDERNFFFKCAIVNLSGAILSIFIGAASVWIAFAVWIIYFLKNLHFDAEKTFAKYKKQI</sequence>
<dbReference type="EMBL" id="BROD01000001">
    <property type="protein sequence ID" value="GKX67158.1"/>
    <property type="molecule type" value="Genomic_DNA"/>
</dbReference>
<evidence type="ECO:0000313" key="2">
    <source>
        <dbReference type="Proteomes" id="UP001058074"/>
    </source>
</evidence>
<comment type="caution">
    <text evidence="1">The sequence shown here is derived from an EMBL/GenBank/DDBJ whole genome shotgun (WGS) entry which is preliminary data.</text>
</comment>
<organism evidence="1 2">
    <name type="scientific">Inconstantimicrobium mannanitabidum</name>
    <dbReference type="NCBI Taxonomy" id="1604901"/>
    <lineage>
        <taxon>Bacteria</taxon>
        <taxon>Bacillati</taxon>
        <taxon>Bacillota</taxon>
        <taxon>Clostridia</taxon>
        <taxon>Eubacteriales</taxon>
        <taxon>Clostridiaceae</taxon>
        <taxon>Inconstantimicrobium</taxon>
    </lineage>
</organism>
<protein>
    <submittedName>
        <fullName evidence="1">Uncharacterized protein</fullName>
    </submittedName>
</protein>
<keyword evidence="2" id="KW-1185">Reference proteome</keyword>
<name>A0ACB5RD11_9CLOT</name>
<gene>
    <name evidence="1" type="ORF">rsdtw13_24160</name>
</gene>
<accession>A0ACB5RD11</accession>
<proteinExistence type="predicted"/>
<dbReference type="Proteomes" id="UP001058074">
    <property type="component" value="Unassembled WGS sequence"/>
</dbReference>
<reference evidence="1" key="1">
    <citation type="journal article" date="2025" name="Int. J. Syst. Evol. Microbiol.">
        <title>Inconstantimicrobium mannanitabidum sp. nov., a novel member of the family Clostridiaceae isolated from anoxic soil under the treatment of reductive soil disinfestation.</title>
        <authorList>
            <person name="Ueki A."/>
            <person name="Tonouchi A."/>
            <person name="Honma S."/>
            <person name="Kaku N."/>
            <person name="Ueki K."/>
        </authorList>
    </citation>
    <scope>NUCLEOTIDE SEQUENCE</scope>
    <source>
        <strain evidence="1">TW13</strain>
    </source>
</reference>
<evidence type="ECO:0000313" key="1">
    <source>
        <dbReference type="EMBL" id="GKX67158.1"/>
    </source>
</evidence>